<proteinExistence type="predicted"/>
<keyword evidence="2" id="KW-1185">Reference proteome</keyword>
<protein>
    <submittedName>
        <fullName evidence="1">Uncharacterized protein</fullName>
    </submittedName>
</protein>
<dbReference type="EMBL" id="LOIC01000009">
    <property type="protein sequence ID" value="OCA56554.1"/>
    <property type="molecule type" value="Genomic_DNA"/>
</dbReference>
<evidence type="ECO:0000313" key="1">
    <source>
        <dbReference type="EMBL" id="OCA56554.1"/>
    </source>
</evidence>
<dbReference type="AlphaFoldDB" id="A0A1B8YN27"/>
<name>A0A1B8YN27_9GAMM</name>
<dbReference type="Proteomes" id="UP000092665">
    <property type="component" value="Unassembled WGS sequence"/>
</dbReference>
<reference evidence="2" key="1">
    <citation type="submission" date="2015-11" db="EMBL/GenBank/DDBJ databases">
        <authorList>
            <person name="Tobias N.J."/>
            <person name="Mishra B."/>
            <person name="Gupta D.K."/>
            <person name="Thines M."/>
            <person name="Stinear T.P."/>
            <person name="Bode H.B."/>
        </authorList>
    </citation>
    <scope>NUCLEOTIDE SEQUENCE [LARGE SCALE GENOMIC DNA]</scope>
    <source>
        <strain evidence="2">PB45.5</strain>
    </source>
</reference>
<dbReference type="PATRIC" id="fig|29488.15.peg.320"/>
<accession>A0A1B8YN27</accession>
<organism evidence="1 2">
    <name type="scientific">Photorhabdus namnaonensis</name>
    <dbReference type="NCBI Taxonomy" id="1851568"/>
    <lineage>
        <taxon>Bacteria</taxon>
        <taxon>Pseudomonadati</taxon>
        <taxon>Pseudomonadota</taxon>
        <taxon>Gammaproteobacteria</taxon>
        <taxon>Enterobacterales</taxon>
        <taxon>Morganellaceae</taxon>
        <taxon>Photorhabdus</taxon>
    </lineage>
</organism>
<evidence type="ECO:0000313" key="2">
    <source>
        <dbReference type="Proteomes" id="UP000092665"/>
    </source>
</evidence>
<sequence>MASMEKYVSRLGSTLVLNTLISLDWCKYKNLIKAENTNKKIYTLWISKCIATAREKIPGSIANYVTRVSECSQQRGNLKDNGYR</sequence>
<comment type="caution">
    <text evidence="1">The sequence shown here is derived from an EMBL/GenBank/DDBJ whole genome shotgun (WGS) entry which is preliminary data.</text>
</comment>
<gene>
    <name evidence="1" type="ORF">Phpb_00285</name>
</gene>